<evidence type="ECO:0000256" key="1">
    <source>
        <dbReference type="ARBA" id="ARBA00004141"/>
    </source>
</evidence>
<organism evidence="7 8">
    <name type="scientific">Thalassoglobus polymorphus</name>
    <dbReference type="NCBI Taxonomy" id="2527994"/>
    <lineage>
        <taxon>Bacteria</taxon>
        <taxon>Pseudomonadati</taxon>
        <taxon>Planctomycetota</taxon>
        <taxon>Planctomycetia</taxon>
        <taxon>Planctomycetales</taxon>
        <taxon>Planctomycetaceae</taxon>
        <taxon>Thalassoglobus</taxon>
    </lineage>
</organism>
<evidence type="ECO:0000256" key="3">
    <source>
        <dbReference type="ARBA" id="ARBA00022989"/>
    </source>
</evidence>
<keyword evidence="3 5" id="KW-1133">Transmembrane helix</keyword>
<gene>
    <name evidence="7" type="ORF">Mal48_34560</name>
</gene>
<sequence>MSVQQADQQSTIHIVDTRTEIETPENVILTFDLAGPGSRASAYIIDLALRMAVAWGLIYLIGFMIPLMGDGLPVGILLVGIFLLEWGYTALFEGFCNGQTPGKKMLKLRVIKDAGYPIHFYDAALRNLLRAADFLPVGYGVGLLSMAATKRMQRLGDLVAGTIVVRADVHTYKRNPGAFRNVEPILPTECDRRFHVSERTLDVIEQLLWRREQLGRRRVEEIASILAQPIADQLGYRLGDNRNGSRDILFLRRILKTFTSSEQGA</sequence>
<dbReference type="InterPro" id="IPR010432">
    <property type="entry name" value="RDD"/>
</dbReference>
<evidence type="ECO:0000313" key="8">
    <source>
        <dbReference type="Proteomes" id="UP000315724"/>
    </source>
</evidence>
<dbReference type="Proteomes" id="UP000315724">
    <property type="component" value="Chromosome"/>
</dbReference>
<dbReference type="Pfam" id="PF06271">
    <property type="entry name" value="RDD"/>
    <property type="match status" value="1"/>
</dbReference>
<reference evidence="7 8" key="1">
    <citation type="submission" date="2019-02" db="EMBL/GenBank/DDBJ databases">
        <title>Deep-cultivation of Planctomycetes and their phenomic and genomic characterization uncovers novel biology.</title>
        <authorList>
            <person name="Wiegand S."/>
            <person name="Jogler M."/>
            <person name="Boedeker C."/>
            <person name="Pinto D."/>
            <person name="Vollmers J."/>
            <person name="Rivas-Marin E."/>
            <person name="Kohn T."/>
            <person name="Peeters S.H."/>
            <person name="Heuer A."/>
            <person name="Rast P."/>
            <person name="Oberbeckmann S."/>
            <person name="Bunk B."/>
            <person name="Jeske O."/>
            <person name="Meyerdierks A."/>
            <person name="Storesund J.E."/>
            <person name="Kallscheuer N."/>
            <person name="Luecker S."/>
            <person name="Lage O.M."/>
            <person name="Pohl T."/>
            <person name="Merkel B.J."/>
            <person name="Hornburger P."/>
            <person name="Mueller R.-W."/>
            <person name="Bruemmer F."/>
            <person name="Labrenz M."/>
            <person name="Spormann A.M."/>
            <person name="Op den Camp H."/>
            <person name="Overmann J."/>
            <person name="Amann R."/>
            <person name="Jetten M.S.M."/>
            <person name="Mascher T."/>
            <person name="Medema M.H."/>
            <person name="Devos D.P."/>
            <person name="Kaster A.-K."/>
            <person name="Ovreas L."/>
            <person name="Rohde M."/>
            <person name="Galperin M.Y."/>
            <person name="Jogler C."/>
        </authorList>
    </citation>
    <scope>NUCLEOTIDE SEQUENCE [LARGE SCALE GENOMIC DNA]</scope>
    <source>
        <strain evidence="7 8">Mal48</strain>
    </source>
</reference>
<evidence type="ECO:0000313" key="7">
    <source>
        <dbReference type="EMBL" id="QDT34196.1"/>
    </source>
</evidence>
<feature type="transmembrane region" description="Helical" evidence="5">
    <location>
        <begin position="47"/>
        <end position="68"/>
    </location>
</feature>
<evidence type="ECO:0000256" key="5">
    <source>
        <dbReference type="SAM" id="Phobius"/>
    </source>
</evidence>
<dbReference type="GO" id="GO:0016020">
    <property type="term" value="C:membrane"/>
    <property type="evidence" value="ECO:0007669"/>
    <property type="project" value="UniProtKB-SubCell"/>
</dbReference>
<evidence type="ECO:0000259" key="6">
    <source>
        <dbReference type="Pfam" id="PF06271"/>
    </source>
</evidence>
<dbReference type="RefSeq" id="WP_197441755.1">
    <property type="nucleotide sequence ID" value="NZ_CP036267.1"/>
</dbReference>
<dbReference type="AlphaFoldDB" id="A0A517QRD9"/>
<keyword evidence="2 5" id="KW-0812">Transmembrane</keyword>
<evidence type="ECO:0000256" key="2">
    <source>
        <dbReference type="ARBA" id="ARBA00022692"/>
    </source>
</evidence>
<feature type="domain" description="RDD" evidence="6">
    <location>
        <begin position="33"/>
        <end position="161"/>
    </location>
</feature>
<feature type="transmembrane region" description="Helical" evidence="5">
    <location>
        <begin position="74"/>
        <end position="96"/>
    </location>
</feature>
<dbReference type="KEGG" id="tpol:Mal48_34560"/>
<dbReference type="EMBL" id="CP036267">
    <property type="protein sequence ID" value="QDT34196.1"/>
    <property type="molecule type" value="Genomic_DNA"/>
</dbReference>
<dbReference type="PANTHER" id="PTHR38480">
    <property type="entry name" value="SLR0254 PROTEIN"/>
    <property type="match status" value="1"/>
</dbReference>
<dbReference type="PANTHER" id="PTHR38480:SF1">
    <property type="entry name" value="SLR0254 PROTEIN"/>
    <property type="match status" value="1"/>
</dbReference>
<keyword evidence="4 5" id="KW-0472">Membrane</keyword>
<protein>
    <submittedName>
        <fullName evidence="7">RDD family protein</fullName>
    </submittedName>
</protein>
<evidence type="ECO:0000256" key="4">
    <source>
        <dbReference type="ARBA" id="ARBA00023136"/>
    </source>
</evidence>
<comment type="subcellular location">
    <subcellularLocation>
        <location evidence="1">Membrane</location>
        <topology evidence="1">Multi-pass membrane protein</topology>
    </subcellularLocation>
</comment>
<accession>A0A517QRD9</accession>
<keyword evidence="8" id="KW-1185">Reference proteome</keyword>
<name>A0A517QRD9_9PLAN</name>
<proteinExistence type="predicted"/>